<dbReference type="Pfam" id="PF02834">
    <property type="entry name" value="LigT_PEase"/>
    <property type="match status" value="2"/>
</dbReference>
<dbReference type="PANTHER" id="PTHR35561">
    <property type="entry name" value="RNA 2',3'-CYCLIC PHOSPHODIESTERASE"/>
    <property type="match status" value="1"/>
</dbReference>
<dbReference type="NCBIfam" id="TIGR02258">
    <property type="entry name" value="2_5_ligase"/>
    <property type="match status" value="1"/>
</dbReference>
<dbReference type="GO" id="GO:0004113">
    <property type="term" value="F:2',3'-cyclic-nucleotide 3'-phosphodiesterase activity"/>
    <property type="evidence" value="ECO:0007669"/>
    <property type="project" value="InterPro"/>
</dbReference>
<comment type="caution">
    <text evidence="4">The sequence shown here is derived from an EMBL/GenBank/DDBJ whole genome shotgun (WGS) entry which is preliminary data.</text>
</comment>
<dbReference type="InterPro" id="IPR009097">
    <property type="entry name" value="Cyclic_Pdiesterase"/>
</dbReference>
<protein>
    <recommendedName>
        <fullName evidence="2">RNA 2',3'-cyclic phosphodiesterase</fullName>
        <shortName evidence="2">RNA 2',3'-CPDase</shortName>
        <ecNumber evidence="2">3.1.4.58</ecNumber>
    </recommendedName>
</protein>
<evidence type="ECO:0000256" key="2">
    <source>
        <dbReference type="HAMAP-Rule" id="MF_01940"/>
    </source>
</evidence>
<dbReference type="HAMAP" id="MF_01940">
    <property type="entry name" value="RNA_CPDase"/>
    <property type="match status" value="1"/>
</dbReference>
<dbReference type="STRING" id="1914305.BLW93_01085"/>
<feature type="active site" description="Proton acceptor" evidence="2">
    <location>
        <position position="126"/>
    </location>
</feature>
<feature type="short sequence motif" description="HXTX 1" evidence="2">
    <location>
        <begin position="41"/>
        <end position="44"/>
    </location>
</feature>
<dbReference type="EC" id="3.1.4.58" evidence="2"/>
<keyword evidence="4" id="KW-0436">Ligase</keyword>
<feature type="active site" description="Proton donor" evidence="2">
    <location>
        <position position="41"/>
    </location>
</feature>
<dbReference type="InterPro" id="IPR004175">
    <property type="entry name" value="RNA_CPDase"/>
</dbReference>
<dbReference type="GO" id="GO:0008664">
    <property type="term" value="F:RNA 2',3'-cyclic 3'-phosphodiesterase activity"/>
    <property type="evidence" value="ECO:0007669"/>
    <property type="project" value="UniProtKB-EC"/>
</dbReference>
<keyword evidence="5" id="KW-1185">Reference proteome</keyword>
<dbReference type="PANTHER" id="PTHR35561:SF1">
    <property type="entry name" value="RNA 2',3'-CYCLIC PHOSPHODIESTERASE"/>
    <property type="match status" value="1"/>
</dbReference>
<reference evidence="4 5" key="1">
    <citation type="submission" date="2016-10" db="EMBL/GenBank/DDBJ databases">
        <title>Genome sequence of a sulfur-reducing bacterium Desulfurobacterium indicum K6013.</title>
        <authorList>
            <person name="Cao J."/>
            <person name="Shao Z."/>
            <person name="Alain K."/>
            <person name="Jebbar M."/>
        </authorList>
    </citation>
    <scope>NUCLEOTIDE SEQUENCE [LARGE SCALE GENOMIC DNA]</scope>
    <source>
        <strain evidence="4 5">K6013</strain>
    </source>
</reference>
<evidence type="ECO:0000313" key="5">
    <source>
        <dbReference type="Proteomes" id="UP000187408"/>
    </source>
</evidence>
<proteinExistence type="inferred from homology"/>
<feature type="domain" description="Phosphoesterase HXTX" evidence="3">
    <location>
        <begin position="14"/>
        <end position="92"/>
    </location>
</feature>
<keyword evidence="1 2" id="KW-0378">Hydrolase</keyword>
<accession>A0A1R1MNM8</accession>
<dbReference type="RefSeq" id="WP_076712266.1">
    <property type="nucleotide sequence ID" value="NZ_MOEN01000002.1"/>
</dbReference>
<dbReference type="OrthoDB" id="9789350at2"/>
<dbReference type="AlphaFoldDB" id="A0A1R1MNM8"/>
<sequence>MKKRLFIGTTVTIPSSELKKIKKDISNLDIFGKWVEEENLHFTYRFLGEVLSPFIPEISKNLMKALSNVKKVEAELKGLGVFPNNKTPRVLWIGVNAPGIETIKIAVDESLKPMGFKEENKEFIPHVTVLRIKKFRHRIKFSNYLNKMKDHLFLKTTVKEVSLIESILTSDGPVYKKLETVKLL</sequence>
<evidence type="ECO:0000259" key="3">
    <source>
        <dbReference type="Pfam" id="PF02834"/>
    </source>
</evidence>
<comment type="similarity">
    <text evidence="2">Belongs to the 2H phosphoesterase superfamily. ThpR family.</text>
</comment>
<feature type="domain" description="Phosphoesterase HXTX" evidence="3">
    <location>
        <begin position="99"/>
        <end position="175"/>
    </location>
</feature>
<feature type="short sequence motif" description="HXTX 2" evidence="2">
    <location>
        <begin position="126"/>
        <end position="129"/>
    </location>
</feature>
<organism evidence="4 5">
    <name type="scientific">Desulfurobacterium indicum</name>
    <dbReference type="NCBI Taxonomy" id="1914305"/>
    <lineage>
        <taxon>Bacteria</taxon>
        <taxon>Pseudomonadati</taxon>
        <taxon>Aquificota</taxon>
        <taxon>Aquificia</taxon>
        <taxon>Desulfurobacteriales</taxon>
        <taxon>Desulfurobacteriaceae</taxon>
        <taxon>Desulfurobacterium</taxon>
    </lineage>
</organism>
<evidence type="ECO:0000313" key="4">
    <source>
        <dbReference type="EMBL" id="OMH41294.1"/>
    </source>
</evidence>
<dbReference type="GO" id="GO:0016874">
    <property type="term" value="F:ligase activity"/>
    <property type="evidence" value="ECO:0007669"/>
    <property type="project" value="UniProtKB-KW"/>
</dbReference>
<dbReference type="EMBL" id="MOEN01000002">
    <property type="protein sequence ID" value="OMH41294.1"/>
    <property type="molecule type" value="Genomic_DNA"/>
</dbReference>
<evidence type="ECO:0000256" key="1">
    <source>
        <dbReference type="ARBA" id="ARBA00022801"/>
    </source>
</evidence>
<comment type="function">
    <text evidence="2">Hydrolyzes RNA 2',3'-cyclic phosphodiester to an RNA 2'-phosphomonoester.</text>
</comment>
<dbReference type="Gene3D" id="3.90.1140.10">
    <property type="entry name" value="Cyclic phosphodiesterase"/>
    <property type="match status" value="1"/>
</dbReference>
<name>A0A1R1MNM8_9BACT</name>
<dbReference type="InterPro" id="IPR014051">
    <property type="entry name" value="Phosphoesterase_HXTX"/>
</dbReference>
<gene>
    <name evidence="4" type="ORF">BLW93_01085</name>
</gene>
<comment type="catalytic activity">
    <reaction evidence="2">
        <text>a 3'-end 2',3'-cyclophospho-ribonucleotide-RNA + H2O = a 3'-end 2'-phospho-ribonucleotide-RNA + H(+)</text>
        <dbReference type="Rhea" id="RHEA:11828"/>
        <dbReference type="Rhea" id="RHEA-COMP:10464"/>
        <dbReference type="Rhea" id="RHEA-COMP:17353"/>
        <dbReference type="ChEBI" id="CHEBI:15377"/>
        <dbReference type="ChEBI" id="CHEBI:15378"/>
        <dbReference type="ChEBI" id="CHEBI:83064"/>
        <dbReference type="ChEBI" id="CHEBI:173113"/>
        <dbReference type="EC" id="3.1.4.58"/>
    </reaction>
</comment>
<dbReference type="Proteomes" id="UP000187408">
    <property type="component" value="Unassembled WGS sequence"/>
</dbReference>
<dbReference type="SUPFAM" id="SSF55144">
    <property type="entry name" value="LigT-like"/>
    <property type="match status" value="1"/>
</dbReference>